<protein>
    <submittedName>
        <fullName evidence="1">Uncharacterized protein</fullName>
    </submittedName>
</protein>
<gene>
    <name evidence="1" type="ORF">J2S43_005059</name>
</gene>
<reference evidence="1 2" key="1">
    <citation type="submission" date="2023-07" db="EMBL/GenBank/DDBJ databases">
        <title>Sequencing the genomes of 1000 actinobacteria strains.</title>
        <authorList>
            <person name="Klenk H.-P."/>
        </authorList>
    </citation>
    <scope>NUCLEOTIDE SEQUENCE [LARGE SCALE GENOMIC DNA]</scope>
    <source>
        <strain evidence="1 2">DSM 44710</strain>
    </source>
</reference>
<proteinExistence type="predicted"/>
<name>A0ABT9MYP7_9ACTN</name>
<comment type="caution">
    <text evidence="1">The sequence shown here is derived from an EMBL/GenBank/DDBJ whole genome shotgun (WGS) entry which is preliminary data.</text>
</comment>
<accession>A0ABT9MYP7</accession>
<evidence type="ECO:0000313" key="1">
    <source>
        <dbReference type="EMBL" id="MDP9796547.1"/>
    </source>
</evidence>
<keyword evidence="2" id="KW-1185">Reference proteome</keyword>
<dbReference type="Proteomes" id="UP001240984">
    <property type="component" value="Unassembled WGS sequence"/>
</dbReference>
<dbReference type="RefSeq" id="WP_306833205.1">
    <property type="nucleotide sequence ID" value="NZ_JAUSRA010000001.1"/>
</dbReference>
<dbReference type="EMBL" id="JAUSRA010000001">
    <property type="protein sequence ID" value="MDP9796547.1"/>
    <property type="molecule type" value="Genomic_DNA"/>
</dbReference>
<sequence>MRLHSHIARAPAAVCGVPTLVSVGVTTGTAAATTASAAVASLDLHRPAIGCLRPQT</sequence>
<organism evidence="1 2">
    <name type="scientific">Catenuloplanes nepalensis</name>
    <dbReference type="NCBI Taxonomy" id="587533"/>
    <lineage>
        <taxon>Bacteria</taxon>
        <taxon>Bacillati</taxon>
        <taxon>Actinomycetota</taxon>
        <taxon>Actinomycetes</taxon>
        <taxon>Micromonosporales</taxon>
        <taxon>Micromonosporaceae</taxon>
        <taxon>Catenuloplanes</taxon>
    </lineage>
</organism>
<evidence type="ECO:0000313" key="2">
    <source>
        <dbReference type="Proteomes" id="UP001240984"/>
    </source>
</evidence>